<protein>
    <submittedName>
        <fullName evidence="3">Uncharacterized LOC103189611</fullName>
    </submittedName>
</protein>
<keyword evidence="2" id="KW-0732">Signal</keyword>
<feature type="signal peptide" evidence="2">
    <location>
        <begin position="1"/>
        <end position="21"/>
    </location>
</feature>
<keyword evidence="4" id="KW-1185">Reference proteome</keyword>
<gene>
    <name evidence="3" type="primary">si:dkey-16j16.4</name>
</gene>
<accession>A0A4W3J4U8</accession>
<dbReference type="OrthoDB" id="6435011at2759"/>
<name>A0A4W3J4U8_CALMI</name>
<feature type="compositionally biased region" description="Basic and acidic residues" evidence="1">
    <location>
        <begin position="111"/>
        <end position="120"/>
    </location>
</feature>
<reference evidence="3" key="4">
    <citation type="submission" date="2025-08" db="UniProtKB">
        <authorList>
            <consortium name="Ensembl"/>
        </authorList>
    </citation>
    <scope>IDENTIFICATION</scope>
</reference>
<dbReference type="PANTHER" id="PTHR41142">
    <property type="entry name" value="SI:DKEY-16J16.4"/>
    <property type="match status" value="1"/>
</dbReference>
<dbReference type="AlphaFoldDB" id="A0A4W3J4U8"/>
<reference evidence="3" key="5">
    <citation type="submission" date="2025-09" db="UniProtKB">
        <authorList>
            <consortium name="Ensembl"/>
        </authorList>
    </citation>
    <scope>IDENTIFICATION</scope>
</reference>
<dbReference type="OMA" id="PQRHSDH"/>
<dbReference type="GeneTree" id="ENSGT00390000001612"/>
<evidence type="ECO:0000313" key="4">
    <source>
        <dbReference type="Proteomes" id="UP000314986"/>
    </source>
</evidence>
<reference evidence="4" key="3">
    <citation type="journal article" date="2014" name="Nature">
        <title>Elephant shark genome provides unique insights into gnathostome evolution.</title>
        <authorList>
            <consortium name="International Elephant Shark Genome Sequencing Consortium"/>
            <person name="Venkatesh B."/>
            <person name="Lee A.P."/>
            <person name="Ravi V."/>
            <person name="Maurya A.K."/>
            <person name="Lian M.M."/>
            <person name="Swann J.B."/>
            <person name="Ohta Y."/>
            <person name="Flajnik M.F."/>
            <person name="Sutoh Y."/>
            <person name="Kasahara M."/>
            <person name="Hoon S."/>
            <person name="Gangu V."/>
            <person name="Roy S.W."/>
            <person name="Irimia M."/>
            <person name="Korzh V."/>
            <person name="Kondrychyn I."/>
            <person name="Lim Z.W."/>
            <person name="Tay B.H."/>
            <person name="Tohari S."/>
            <person name="Kong K.W."/>
            <person name="Ho S."/>
            <person name="Lorente-Galdos B."/>
            <person name="Quilez J."/>
            <person name="Marques-Bonet T."/>
            <person name="Raney B.J."/>
            <person name="Ingham P.W."/>
            <person name="Tay A."/>
            <person name="Hillier L.W."/>
            <person name="Minx P."/>
            <person name="Boehm T."/>
            <person name="Wilson R.K."/>
            <person name="Brenner S."/>
            <person name="Warren W.C."/>
        </authorList>
    </citation>
    <scope>NUCLEOTIDE SEQUENCE [LARGE SCALE GENOMIC DNA]</scope>
</reference>
<feature type="chain" id="PRO_5021245567" evidence="2">
    <location>
        <begin position="22"/>
        <end position="317"/>
    </location>
</feature>
<proteinExistence type="predicted"/>
<feature type="compositionally biased region" description="Acidic residues" evidence="1">
    <location>
        <begin position="101"/>
        <end position="110"/>
    </location>
</feature>
<evidence type="ECO:0000313" key="3">
    <source>
        <dbReference type="Ensembl" id="ENSCMIP00000037082.1"/>
    </source>
</evidence>
<reference evidence="4" key="1">
    <citation type="journal article" date="2006" name="Science">
        <title>Ancient noncoding elements conserved in the human genome.</title>
        <authorList>
            <person name="Venkatesh B."/>
            <person name="Kirkness E.F."/>
            <person name="Loh Y.H."/>
            <person name="Halpern A.L."/>
            <person name="Lee A.P."/>
            <person name="Johnson J."/>
            <person name="Dandona N."/>
            <person name="Viswanathan L.D."/>
            <person name="Tay A."/>
            <person name="Venter J.C."/>
            <person name="Strausberg R.L."/>
            <person name="Brenner S."/>
        </authorList>
    </citation>
    <scope>NUCLEOTIDE SEQUENCE [LARGE SCALE GENOMIC DNA]</scope>
</reference>
<dbReference type="Ensembl" id="ENSCMIT00000037623.1">
    <property type="protein sequence ID" value="ENSCMIP00000037082.1"/>
    <property type="gene ID" value="ENSCMIG00000015642.1"/>
</dbReference>
<dbReference type="KEGG" id="cmk:103189611"/>
<feature type="region of interest" description="Disordered" evidence="1">
    <location>
        <begin position="171"/>
        <end position="191"/>
    </location>
</feature>
<reference evidence="4" key="2">
    <citation type="journal article" date="2007" name="PLoS Biol.">
        <title>Survey sequencing and comparative analysis of the elephant shark (Callorhinchus milii) genome.</title>
        <authorList>
            <person name="Venkatesh B."/>
            <person name="Kirkness E.F."/>
            <person name="Loh Y.H."/>
            <person name="Halpern A.L."/>
            <person name="Lee A.P."/>
            <person name="Johnson J."/>
            <person name="Dandona N."/>
            <person name="Viswanathan L.D."/>
            <person name="Tay A."/>
            <person name="Venter J.C."/>
            <person name="Strausberg R.L."/>
            <person name="Brenner S."/>
        </authorList>
    </citation>
    <scope>NUCLEOTIDE SEQUENCE [LARGE SCALE GENOMIC DNA]</scope>
</reference>
<organism evidence="3 4">
    <name type="scientific">Callorhinchus milii</name>
    <name type="common">Ghost shark</name>
    <dbReference type="NCBI Taxonomy" id="7868"/>
    <lineage>
        <taxon>Eukaryota</taxon>
        <taxon>Metazoa</taxon>
        <taxon>Chordata</taxon>
        <taxon>Craniata</taxon>
        <taxon>Vertebrata</taxon>
        <taxon>Chondrichthyes</taxon>
        <taxon>Holocephali</taxon>
        <taxon>Chimaeriformes</taxon>
        <taxon>Callorhinchidae</taxon>
        <taxon>Callorhinchus</taxon>
    </lineage>
</organism>
<evidence type="ECO:0000256" key="2">
    <source>
        <dbReference type="SAM" id="SignalP"/>
    </source>
</evidence>
<sequence>MFLLHLPGWLVGFSFLSLSLSLSISLSLCPHFQKKTCLFCFNPARLYFSNCCCFYSSSPSQNLPTLTQNSPTMLKILTKKFRAQALNEIQPFQVKIFYSPSDEDDSEDSEGENRELAQIDQESQREVLASPCQCLGPLCQALTTLDPLDWHSSEEELEHINREFGGEKRKWAQVNRPARHSDNTSSSDEEVKDLCATSHRIGGRLEAVADRGSPVLFSASPPTRAPHPSVQGPTGQTIPATPGVQSEKATPCKRHRQTQGDGFGRPSLDLEKMQQSIPGCRPPSRYRYDSSAFAFRSLSTLASVSPMTSVEEPPCAY</sequence>
<evidence type="ECO:0000256" key="1">
    <source>
        <dbReference type="SAM" id="MobiDB-lite"/>
    </source>
</evidence>
<feature type="region of interest" description="Disordered" evidence="1">
    <location>
        <begin position="220"/>
        <end position="268"/>
    </location>
</feature>
<feature type="region of interest" description="Disordered" evidence="1">
    <location>
        <begin position="101"/>
        <end position="120"/>
    </location>
</feature>
<dbReference type="InParanoid" id="A0A4W3J4U8"/>
<dbReference type="PANTHER" id="PTHR41142:SF1">
    <property type="entry name" value="SI:DKEY-16J16.4"/>
    <property type="match status" value="1"/>
</dbReference>
<dbReference type="Proteomes" id="UP000314986">
    <property type="component" value="Unassembled WGS sequence"/>
</dbReference>
<feature type="compositionally biased region" description="Polar residues" evidence="1">
    <location>
        <begin position="231"/>
        <end position="248"/>
    </location>
</feature>
<dbReference type="GeneID" id="103189611"/>